<keyword evidence="5" id="KW-0819">tRNA processing</keyword>
<keyword evidence="7" id="KW-0418">Kinase</keyword>
<dbReference type="GO" id="GO:0005829">
    <property type="term" value="C:cytosol"/>
    <property type="evidence" value="ECO:0007669"/>
    <property type="project" value="TreeGrafter"/>
</dbReference>
<dbReference type="PROSITE" id="PS00109">
    <property type="entry name" value="PROTEIN_KINASE_TYR"/>
    <property type="match status" value="1"/>
</dbReference>
<dbReference type="GO" id="GO:0008033">
    <property type="term" value="P:tRNA processing"/>
    <property type="evidence" value="ECO:0007669"/>
    <property type="project" value="UniProtKB-KW"/>
</dbReference>
<dbReference type="PANTHER" id="PTHR12209:SF0">
    <property type="entry name" value="EKC_KEOPS COMPLEX SUBUNIT TP53RK"/>
    <property type="match status" value="1"/>
</dbReference>
<evidence type="ECO:0000256" key="7">
    <source>
        <dbReference type="ARBA" id="ARBA00022777"/>
    </source>
</evidence>
<dbReference type="InterPro" id="IPR011009">
    <property type="entry name" value="Kinase-like_dom_sf"/>
</dbReference>
<dbReference type="GO" id="GO:0005524">
    <property type="term" value="F:ATP binding"/>
    <property type="evidence" value="ECO:0007669"/>
    <property type="project" value="UniProtKB-KW"/>
</dbReference>
<evidence type="ECO:0000256" key="1">
    <source>
        <dbReference type="ARBA" id="ARBA00010630"/>
    </source>
</evidence>
<dbReference type="Gene3D" id="3.30.200.20">
    <property type="entry name" value="Phosphorylase Kinase, domain 1"/>
    <property type="match status" value="1"/>
</dbReference>
<name>A0A9P1IN14_9PELO</name>
<feature type="domain" description="Protein kinase" evidence="11">
    <location>
        <begin position="8"/>
        <end position="248"/>
    </location>
</feature>
<evidence type="ECO:0000256" key="3">
    <source>
        <dbReference type="ARBA" id="ARBA00022527"/>
    </source>
</evidence>
<reference evidence="12" key="1">
    <citation type="submission" date="2022-11" db="EMBL/GenBank/DDBJ databases">
        <authorList>
            <person name="Kikuchi T."/>
        </authorList>
    </citation>
    <scope>NUCLEOTIDE SEQUENCE</scope>
    <source>
        <strain evidence="12">PS1010</strain>
    </source>
</reference>
<dbReference type="Gene3D" id="1.10.510.10">
    <property type="entry name" value="Transferase(Phosphotransferase) domain 1"/>
    <property type="match status" value="1"/>
</dbReference>
<proteinExistence type="inferred from homology"/>
<gene>
    <name evidence="12" type="ORF">CAMP_LOCUS11337</name>
</gene>
<dbReference type="FunFam" id="3.30.200.20:FF:000201">
    <property type="entry name" value="TP53-regulating kinase isoform X1"/>
    <property type="match status" value="1"/>
</dbReference>
<evidence type="ECO:0000256" key="5">
    <source>
        <dbReference type="ARBA" id="ARBA00022694"/>
    </source>
</evidence>
<evidence type="ECO:0000313" key="12">
    <source>
        <dbReference type="EMBL" id="CAI5448700.1"/>
    </source>
</evidence>
<comment type="similarity">
    <text evidence="1">Belongs to the protein kinase superfamily. BUD32 family.</text>
</comment>
<sequence>MSSDEEMDEGADCIASGFANSIDLASLKQGAEAKLTECVYLGRNAIVKERFQKSYRHPILDSRLNKARTKAELRGIMKAKDLGIQTPAIFFIDGEKNSIIMERIDGPTAKLWIETKRSEFSAEADNNRFQEIIRGFGVLLGEQIGKLHLGGLVHGDLTTSNILLRNSDENLLVFIDFGLSGQGKVTPEEKGVDLYVLERAIASTHINSEQIMIGVLEGYSKASQKQSLAVGKKLDEIRLRGRKRDMIG</sequence>
<dbReference type="PANTHER" id="PTHR12209">
    <property type="entry name" value="NON-SPECIFIC SERINE/THREONINE PROTEIN KINASE"/>
    <property type="match status" value="1"/>
</dbReference>
<keyword evidence="8" id="KW-0067">ATP-binding</keyword>
<dbReference type="InterPro" id="IPR008266">
    <property type="entry name" value="Tyr_kinase_AS"/>
</dbReference>
<keyword evidence="4" id="KW-0808">Transferase</keyword>
<evidence type="ECO:0000256" key="6">
    <source>
        <dbReference type="ARBA" id="ARBA00022741"/>
    </source>
</evidence>
<keyword evidence="3" id="KW-0723">Serine/threonine-protein kinase</keyword>
<evidence type="ECO:0000256" key="4">
    <source>
        <dbReference type="ARBA" id="ARBA00022679"/>
    </source>
</evidence>
<dbReference type="GO" id="GO:0070525">
    <property type="term" value="P:tRNA threonylcarbamoyladenosine metabolic process"/>
    <property type="evidence" value="ECO:0007669"/>
    <property type="project" value="TreeGrafter"/>
</dbReference>
<comment type="catalytic activity">
    <reaction evidence="9">
        <text>L-threonyl-[protein] + ATP = O-phospho-L-threonyl-[protein] + ADP + H(+)</text>
        <dbReference type="Rhea" id="RHEA:46608"/>
        <dbReference type="Rhea" id="RHEA-COMP:11060"/>
        <dbReference type="Rhea" id="RHEA-COMP:11605"/>
        <dbReference type="ChEBI" id="CHEBI:15378"/>
        <dbReference type="ChEBI" id="CHEBI:30013"/>
        <dbReference type="ChEBI" id="CHEBI:30616"/>
        <dbReference type="ChEBI" id="CHEBI:61977"/>
        <dbReference type="ChEBI" id="CHEBI:456216"/>
        <dbReference type="EC" id="2.7.11.1"/>
    </reaction>
</comment>
<evidence type="ECO:0000256" key="8">
    <source>
        <dbReference type="ARBA" id="ARBA00022840"/>
    </source>
</evidence>
<dbReference type="EC" id="2.7.11.1" evidence="2"/>
<keyword evidence="13" id="KW-1185">Reference proteome</keyword>
<evidence type="ECO:0000259" key="11">
    <source>
        <dbReference type="PROSITE" id="PS50011"/>
    </source>
</evidence>
<evidence type="ECO:0000313" key="13">
    <source>
        <dbReference type="Proteomes" id="UP001152747"/>
    </source>
</evidence>
<accession>A0A9P1IN14</accession>
<keyword evidence="6" id="KW-0547">Nucleotide-binding</keyword>
<evidence type="ECO:0000256" key="10">
    <source>
        <dbReference type="ARBA" id="ARBA00048679"/>
    </source>
</evidence>
<dbReference type="SUPFAM" id="SSF56112">
    <property type="entry name" value="Protein kinase-like (PK-like)"/>
    <property type="match status" value="1"/>
</dbReference>
<dbReference type="InterPro" id="IPR022495">
    <property type="entry name" value="Bud32"/>
</dbReference>
<dbReference type="InterPro" id="IPR000719">
    <property type="entry name" value="Prot_kinase_dom"/>
</dbReference>
<dbReference type="GO" id="GO:0005634">
    <property type="term" value="C:nucleus"/>
    <property type="evidence" value="ECO:0007669"/>
    <property type="project" value="TreeGrafter"/>
</dbReference>
<evidence type="ECO:0000256" key="9">
    <source>
        <dbReference type="ARBA" id="ARBA00047899"/>
    </source>
</evidence>
<evidence type="ECO:0000256" key="2">
    <source>
        <dbReference type="ARBA" id="ARBA00012513"/>
    </source>
</evidence>
<dbReference type="PROSITE" id="PS50011">
    <property type="entry name" value="PROTEIN_KINASE_DOM"/>
    <property type="match status" value="1"/>
</dbReference>
<dbReference type="GO" id="GO:0000408">
    <property type="term" value="C:EKC/KEOPS complex"/>
    <property type="evidence" value="ECO:0007669"/>
    <property type="project" value="UniProtKB-ARBA"/>
</dbReference>
<dbReference type="NCBIfam" id="TIGR03724">
    <property type="entry name" value="arch_bud32"/>
    <property type="match status" value="1"/>
</dbReference>
<dbReference type="GO" id="GO:0004674">
    <property type="term" value="F:protein serine/threonine kinase activity"/>
    <property type="evidence" value="ECO:0007669"/>
    <property type="project" value="UniProtKB-KW"/>
</dbReference>
<protein>
    <recommendedName>
        <fullName evidence="2">non-specific serine/threonine protein kinase</fullName>
        <ecNumber evidence="2">2.7.11.1</ecNumber>
    </recommendedName>
</protein>
<organism evidence="12 13">
    <name type="scientific">Caenorhabditis angaria</name>
    <dbReference type="NCBI Taxonomy" id="860376"/>
    <lineage>
        <taxon>Eukaryota</taxon>
        <taxon>Metazoa</taxon>
        <taxon>Ecdysozoa</taxon>
        <taxon>Nematoda</taxon>
        <taxon>Chromadorea</taxon>
        <taxon>Rhabditida</taxon>
        <taxon>Rhabditina</taxon>
        <taxon>Rhabditomorpha</taxon>
        <taxon>Rhabditoidea</taxon>
        <taxon>Rhabditidae</taxon>
        <taxon>Peloderinae</taxon>
        <taxon>Caenorhabditis</taxon>
    </lineage>
</organism>
<dbReference type="OrthoDB" id="3399at2759"/>
<comment type="caution">
    <text evidence="12">The sequence shown here is derived from an EMBL/GenBank/DDBJ whole genome shotgun (WGS) entry which is preliminary data.</text>
</comment>
<dbReference type="EMBL" id="CANHGI010000004">
    <property type="protein sequence ID" value="CAI5448700.1"/>
    <property type="molecule type" value="Genomic_DNA"/>
</dbReference>
<dbReference type="Proteomes" id="UP001152747">
    <property type="component" value="Unassembled WGS sequence"/>
</dbReference>
<dbReference type="Pfam" id="PF06293">
    <property type="entry name" value="Kdo"/>
    <property type="match status" value="1"/>
</dbReference>
<dbReference type="AlphaFoldDB" id="A0A9P1IN14"/>
<comment type="catalytic activity">
    <reaction evidence="10">
        <text>L-seryl-[protein] + ATP = O-phospho-L-seryl-[protein] + ADP + H(+)</text>
        <dbReference type="Rhea" id="RHEA:17989"/>
        <dbReference type="Rhea" id="RHEA-COMP:9863"/>
        <dbReference type="Rhea" id="RHEA-COMP:11604"/>
        <dbReference type="ChEBI" id="CHEBI:15378"/>
        <dbReference type="ChEBI" id="CHEBI:29999"/>
        <dbReference type="ChEBI" id="CHEBI:30616"/>
        <dbReference type="ChEBI" id="CHEBI:83421"/>
        <dbReference type="ChEBI" id="CHEBI:456216"/>
        <dbReference type="EC" id="2.7.11.1"/>
    </reaction>
</comment>